<feature type="transmembrane region" description="Helical" evidence="1">
    <location>
        <begin position="107"/>
        <end position="127"/>
    </location>
</feature>
<dbReference type="RefSeq" id="WP_018473916.1">
    <property type="nucleotide sequence ID" value="NZ_BMWX01000012.1"/>
</dbReference>
<feature type="transmembrane region" description="Helical" evidence="1">
    <location>
        <begin position="133"/>
        <end position="152"/>
    </location>
</feature>
<keyword evidence="3" id="KW-1185">Reference proteome</keyword>
<evidence type="ECO:0000256" key="1">
    <source>
        <dbReference type="SAM" id="Phobius"/>
    </source>
</evidence>
<keyword evidence="1" id="KW-1133">Transmembrane helix</keyword>
<evidence type="ECO:0000313" key="3">
    <source>
        <dbReference type="Proteomes" id="UP000619457"/>
    </source>
</evidence>
<name>A0A918UX13_9BACT</name>
<evidence type="ECO:0000313" key="2">
    <source>
        <dbReference type="EMBL" id="GGZ41838.1"/>
    </source>
</evidence>
<reference evidence="2" key="2">
    <citation type="submission" date="2020-09" db="EMBL/GenBank/DDBJ databases">
        <authorList>
            <person name="Sun Q."/>
            <person name="Kim S."/>
        </authorList>
    </citation>
    <scope>NUCLEOTIDE SEQUENCE</scope>
    <source>
        <strain evidence="2">KCTC 12368</strain>
    </source>
</reference>
<keyword evidence="1" id="KW-0472">Membrane</keyword>
<feature type="transmembrane region" description="Helical" evidence="1">
    <location>
        <begin position="21"/>
        <end position="39"/>
    </location>
</feature>
<organism evidence="2 3">
    <name type="scientific">Echinicola pacifica</name>
    <dbReference type="NCBI Taxonomy" id="346377"/>
    <lineage>
        <taxon>Bacteria</taxon>
        <taxon>Pseudomonadati</taxon>
        <taxon>Bacteroidota</taxon>
        <taxon>Cytophagia</taxon>
        <taxon>Cytophagales</taxon>
        <taxon>Cyclobacteriaceae</taxon>
        <taxon>Echinicola</taxon>
    </lineage>
</organism>
<dbReference type="AlphaFoldDB" id="A0A918UX13"/>
<dbReference type="EMBL" id="BMWX01000012">
    <property type="protein sequence ID" value="GGZ41838.1"/>
    <property type="molecule type" value="Genomic_DNA"/>
</dbReference>
<keyword evidence="1" id="KW-0812">Transmembrane</keyword>
<dbReference type="Proteomes" id="UP000619457">
    <property type="component" value="Unassembled WGS sequence"/>
</dbReference>
<reference evidence="2" key="1">
    <citation type="journal article" date="2014" name="Int. J. Syst. Evol. Microbiol.">
        <title>Complete genome sequence of Corynebacterium casei LMG S-19264T (=DSM 44701T), isolated from a smear-ripened cheese.</title>
        <authorList>
            <consortium name="US DOE Joint Genome Institute (JGI-PGF)"/>
            <person name="Walter F."/>
            <person name="Albersmeier A."/>
            <person name="Kalinowski J."/>
            <person name="Ruckert C."/>
        </authorList>
    </citation>
    <scope>NUCLEOTIDE SEQUENCE</scope>
    <source>
        <strain evidence="2">KCTC 12368</strain>
    </source>
</reference>
<accession>A0A918UX13</accession>
<sequence>METMEILKLATDWAKAEVFSTRFFIFFAILFLIASIGFWQVGKTDLAKAYVIPTLVAGLLLMTIGLGLFCTNKSRITQFEKAFSGDATSFYQSEIERSESTLKEYTVVFKVIPILIIVAALLILFINTPTWRAISITTIAMLTVILLVDGTAHSRIETYHKELKLVDIKNEMKK</sequence>
<protein>
    <submittedName>
        <fullName evidence="2">Uncharacterized protein</fullName>
    </submittedName>
</protein>
<proteinExistence type="predicted"/>
<comment type="caution">
    <text evidence="2">The sequence shown here is derived from an EMBL/GenBank/DDBJ whole genome shotgun (WGS) entry which is preliminary data.</text>
</comment>
<gene>
    <name evidence="2" type="ORF">GCM10007049_38780</name>
</gene>
<feature type="transmembrane region" description="Helical" evidence="1">
    <location>
        <begin position="51"/>
        <end position="71"/>
    </location>
</feature>